<sequence length="447" mass="50759">MLDINMFQIEKGGNPEAIRESQRRRGADPKIVDEIIADYQEWTKVNFELNAVNRSINAVQKDIGKKFKAKEDASELLAKKAELEQLKKDLSETEQAKDKALRAKVNTVGNIVHDSVTVSNTEDDNDVVRTHFVDGVEPKHQPELRSHHEVLYLLGGYDQERGAKVAGHRGYFLTGVGVDLNLALINYGLQFLGKKGYTKIQTPFFMRREIMAKTAQLSQYDEELYKVTGEGEDKYLIATSEQPISAFHSGEWFEQPAEQLPAKYAGYSTCFRKEAGAHGKDTWGIFRVHQFEKIEQFVLTEPEKSWAMFDEMIATSEEFFQSLGISYRVVGIVSSALNDAAAKKFDLEAWFPHQGEYKELVSCSNCTDYQSRNLEIRCGTKKMGDREKKYVHCLNSTLCATERALCCLLENHQTPEGLRIPKPLVPYMGGVEFVPFVRDTLPKNMKN</sequence>
<dbReference type="Gene3D" id="3.30.930.10">
    <property type="entry name" value="Bira Bifunctional Protein, Domain 2"/>
    <property type="match status" value="1"/>
</dbReference>
<dbReference type="AlphaFoldDB" id="A0A1Y1W0T5"/>
<dbReference type="GO" id="GO:0004828">
    <property type="term" value="F:serine-tRNA ligase activity"/>
    <property type="evidence" value="ECO:0007669"/>
    <property type="project" value="UniProtKB-EC"/>
</dbReference>
<dbReference type="PRINTS" id="PR00981">
    <property type="entry name" value="TRNASYNTHSER"/>
</dbReference>
<dbReference type="GO" id="GO:0006434">
    <property type="term" value="P:seryl-tRNA aminoacylation"/>
    <property type="evidence" value="ECO:0007669"/>
    <property type="project" value="InterPro"/>
</dbReference>
<evidence type="ECO:0000256" key="8">
    <source>
        <dbReference type="ARBA" id="ARBA00031113"/>
    </source>
</evidence>
<keyword evidence="5 13" id="KW-0067">ATP-binding</keyword>
<dbReference type="PANTHER" id="PTHR11778">
    <property type="entry name" value="SERYL-TRNA SYNTHETASE"/>
    <property type="match status" value="1"/>
</dbReference>
<protein>
    <recommendedName>
        <fullName evidence="11">Serine--tRNA ligase, cytoplasmic</fullName>
        <ecNumber evidence="2">6.1.1.11</ecNumber>
    </recommendedName>
    <alternativeName>
        <fullName evidence="8">Seryl-tRNA synthetase</fullName>
    </alternativeName>
    <alternativeName>
        <fullName evidence="9">Seryl-tRNA(Ser) synthetase</fullName>
    </alternativeName>
</protein>
<organism evidence="16 17">
    <name type="scientific">Linderina pennispora</name>
    <dbReference type="NCBI Taxonomy" id="61395"/>
    <lineage>
        <taxon>Eukaryota</taxon>
        <taxon>Fungi</taxon>
        <taxon>Fungi incertae sedis</taxon>
        <taxon>Zoopagomycota</taxon>
        <taxon>Kickxellomycotina</taxon>
        <taxon>Kickxellomycetes</taxon>
        <taxon>Kickxellales</taxon>
        <taxon>Kickxellaceae</taxon>
        <taxon>Linderina</taxon>
    </lineage>
</organism>
<accession>A0A1Y1W0T5</accession>
<keyword evidence="3" id="KW-0436">Ligase</keyword>
<dbReference type="InterPro" id="IPR042103">
    <property type="entry name" value="SerRS_1_N_sf"/>
</dbReference>
<evidence type="ECO:0000256" key="7">
    <source>
        <dbReference type="ARBA" id="ARBA00023146"/>
    </source>
</evidence>
<dbReference type="SUPFAM" id="SSF55681">
    <property type="entry name" value="Class II aaRS and biotin synthetases"/>
    <property type="match status" value="1"/>
</dbReference>
<keyword evidence="17" id="KW-1185">Reference proteome</keyword>
<feature type="binding site" evidence="13">
    <location>
        <begin position="272"/>
        <end position="274"/>
    </location>
    <ligand>
        <name>ATP</name>
        <dbReference type="ChEBI" id="CHEBI:30616"/>
    </ligand>
</feature>
<dbReference type="UniPathway" id="UPA00906">
    <property type="reaction ID" value="UER00895"/>
</dbReference>
<dbReference type="InterPro" id="IPR006195">
    <property type="entry name" value="aa-tRNA-synth_II"/>
</dbReference>
<dbReference type="EMBL" id="MCFD01000013">
    <property type="protein sequence ID" value="ORX67120.1"/>
    <property type="molecule type" value="Genomic_DNA"/>
</dbReference>
<evidence type="ECO:0000256" key="2">
    <source>
        <dbReference type="ARBA" id="ARBA00012840"/>
    </source>
</evidence>
<dbReference type="GO" id="GO:0005524">
    <property type="term" value="F:ATP binding"/>
    <property type="evidence" value="ECO:0007669"/>
    <property type="project" value="UniProtKB-KW"/>
</dbReference>
<dbReference type="NCBIfam" id="TIGR00414">
    <property type="entry name" value="serS"/>
    <property type="match status" value="1"/>
</dbReference>
<dbReference type="InterPro" id="IPR010978">
    <property type="entry name" value="tRNA-bd_arm"/>
</dbReference>
<feature type="binding site" evidence="12">
    <location>
        <position position="239"/>
    </location>
    <ligand>
        <name>L-serine</name>
        <dbReference type="ChEBI" id="CHEBI:33384"/>
    </ligand>
</feature>
<name>A0A1Y1W0T5_9FUNG</name>
<dbReference type="STRING" id="61395.A0A1Y1W0T5"/>
<comment type="function">
    <text evidence="10">Catalyzes the attachment of serine to tRNA(Ser) in a two-step reaction: serine is first activated by ATP to form Ser-AMP and then transferred to the acceptor end of tRNA(Ser).</text>
</comment>
<dbReference type="Pfam" id="PF02403">
    <property type="entry name" value="Seryl_tRNA_N"/>
    <property type="match status" value="1"/>
</dbReference>
<evidence type="ECO:0000259" key="15">
    <source>
        <dbReference type="PROSITE" id="PS50862"/>
    </source>
</evidence>
<evidence type="ECO:0000256" key="5">
    <source>
        <dbReference type="ARBA" id="ARBA00022840"/>
    </source>
</evidence>
<reference evidence="16 17" key="1">
    <citation type="submission" date="2016-07" db="EMBL/GenBank/DDBJ databases">
        <title>Pervasive Adenine N6-methylation of Active Genes in Fungi.</title>
        <authorList>
            <consortium name="DOE Joint Genome Institute"/>
            <person name="Mondo S.J."/>
            <person name="Dannebaum R.O."/>
            <person name="Kuo R.C."/>
            <person name="Labutti K."/>
            <person name="Haridas S."/>
            <person name="Kuo A."/>
            <person name="Salamov A."/>
            <person name="Ahrendt S.R."/>
            <person name="Lipzen A."/>
            <person name="Sullivan W."/>
            <person name="Andreopoulos W.B."/>
            <person name="Clum A."/>
            <person name="Lindquist E."/>
            <person name="Daum C."/>
            <person name="Ramamoorthy G.K."/>
            <person name="Gryganskyi A."/>
            <person name="Culley D."/>
            <person name="Magnuson J.K."/>
            <person name="James T.Y."/>
            <person name="O'Malley M.A."/>
            <person name="Stajich J.E."/>
            <person name="Spatafora J.W."/>
            <person name="Visel A."/>
            <person name="Grigoriev I.V."/>
        </authorList>
    </citation>
    <scope>NUCLEOTIDE SEQUENCE [LARGE SCALE GENOMIC DNA]</scope>
    <source>
        <strain evidence="16 17">ATCC 12442</strain>
    </source>
</reference>
<dbReference type="InterPro" id="IPR045864">
    <property type="entry name" value="aa-tRNA-synth_II/BPL/LPL"/>
</dbReference>
<dbReference type="InterPro" id="IPR015866">
    <property type="entry name" value="Ser-tRNA-synth_1_N"/>
</dbReference>
<feature type="coiled-coil region" evidence="14">
    <location>
        <begin position="66"/>
        <end position="103"/>
    </location>
</feature>
<evidence type="ECO:0000256" key="14">
    <source>
        <dbReference type="SAM" id="Coils"/>
    </source>
</evidence>
<gene>
    <name evidence="16" type="ORF">DL89DRAFT_269545</name>
</gene>
<comment type="caution">
    <text evidence="16">The sequence shown here is derived from an EMBL/GenBank/DDBJ whole genome shotgun (WGS) entry which is preliminary data.</text>
</comment>
<dbReference type="InterPro" id="IPR033729">
    <property type="entry name" value="SerRS_core"/>
</dbReference>
<keyword evidence="14" id="KW-0175">Coiled coil</keyword>
<evidence type="ECO:0000256" key="3">
    <source>
        <dbReference type="ARBA" id="ARBA00022598"/>
    </source>
</evidence>
<comment type="similarity">
    <text evidence="1">Belongs to the class-II aminoacyl-tRNA synthetase family. Type-1 seryl-tRNA synthetase subfamily.</text>
</comment>
<dbReference type="OrthoDB" id="10264585at2759"/>
<proteinExistence type="inferred from homology"/>
<dbReference type="SUPFAM" id="SSF46589">
    <property type="entry name" value="tRNA-binding arm"/>
    <property type="match status" value="1"/>
</dbReference>
<keyword evidence="6" id="KW-0648">Protein biosynthesis</keyword>
<feature type="site" description="Important for serine binding" evidence="12">
    <location>
        <position position="397"/>
    </location>
</feature>
<dbReference type="FunFam" id="3.30.930.10:FF:000026">
    <property type="entry name" value="Seryl-tRNA synthetase, cytoplasmic"/>
    <property type="match status" value="1"/>
</dbReference>
<feature type="binding site" evidence="12">
    <location>
        <position position="272"/>
    </location>
    <ligand>
        <name>L-serine</name>
        <dbReference type="ChEBI" id="CHEBI:33384"/>
    </ligand>
</feature>
<dbReference type="RefSeq" id="XP_040741042.1">
    <property type="nucleotide sequence ID" value="XM_040888341.1"/>
</dbReference>
<dbReference type="PIRSF" id="PIRSF001529">
    <property type="entry name" value="Ser-tRNA-synth_IIa"/>
    <property type="match status" value="1"/>
</dbReference>
<dbReference type="GeneID" id="63804989"/>
<feature type="binding site" evidence="12">
    <location>
        <position position="295"/>
    </location>
    <ligand>
        <name>L-serine</name>
        <dbReference type="ChEBI" id="CHEBI:33384"/>
    </ligand>
</feature>
<keyword evidence="4" id="KW-0547">Nucleotide-binding</keyword>
<evidence type="ECO:0000256" key="6">
    <source>
        <dbReference type="ARBA" id="ARBA00022917"/>
    </source>
</evidence>
<dbReference type="InterPro" id="IPR002317">
    <property type="entry name" value="Ser-tRNA-ligase_type_1"/>
</dbReference>
<evidence type="ECO:0000256" key="1">
    <source>
        <dbReference type="ARBA" id="ARBA00010728"/>
    </source>
</evidence>
<dbReference type="Proteomes" id="UP000193922">
    <property type="component" value="Unassembled WGS sequence"/>
</dbReference>
<evidence type="ECO:0000256" key="11">
    <source>
        <dbReference type="ARBA" id="ARBA00074532"/>
    </source>
</evidence>
<feature type="binding site" evidence="13">
    <location>
        <begin position="288"/>
        <end position="291"/>
    </location>
    <ligand>
        <name>ATP</name>
        <dbReference type="ChEBI" id="CHEBI:30616"/>
    </ligand>
</feature>
<feature type="domain" description="Aminoacyl-transfer RNA synthetases class-II family profile" evidence="15">
    <location>
        <begin position="190"/>
        <end position="421"/>
    </location>
</feature>
<dbReference type="CDD" id="cd00770">
    <property type="entry name" value="SerRS_core"/>
    <property type="match status" value="1"/>
</dbReference>
<dbReference type="InterPro" id="IPR002314">
    <property type="entry name" value="aa-tRNA-synt_IIb"/>
</dbReference>
<evidence type="ECO:0000313" key="17">
    <source>
        <dbReference type="Proteomes" id="UP000193922"/>
    </source>
</evidence>
<feature type="binding site" evidence="12">
    <location>
        <position position="395"/>
    </location>
    <ligand>
        <name>L-serine</name>
        <dbReference type="ChEBI" id="CHEBI:33384"/>
    </ligand>
</feature>
<evidence type="ECO:0000256" key="13">
    <source>
        <dbReference type="PIRSR" id="PIRSR001529-2"/>
    </source>
</evidence>
<evidence type="ECO:0000313" key="16">
    <source>
        <dbReference type="EMBL" id="ORX67120.1"/>
    </source>
</evidence>
<evidence type="ECO:0000256" key="12">
    <source>
        <dbReference type="PIRSR" id="PIRSR001529-1"/>
    </source>
</evidence>
<evidence type="ECO:0000256" key="9">
    <source>
        <dbReference type="ARBA" id="ARBA00034892"/>
    </source>
</evidence>
<evidence type="ECO:0000256" key="10">
    <source>
        <dbReference type="ARBA" id="ARBA00058708"/>
    </source>
</evidence>
<feature type="binding site" evidence="13">
    <location>
        <begin position="359"/>
        <end position="362"/>
    </location>
    <ligand>
        <name>ATP</name>
        <dbReference type="ChEBI" id="CHEBI:30616"/>
    </ligand>
</feature>
<evidence type="ECO:0000256" key="4">
    <source>
        <dbReference type="ARBA" id="ARBA00022741"/>
    </source>
</evidence>
<dbReference type="PROSITE" id="PS50862">
    <property type="entry name" value="AA_TRNA_LIGASE_II"/>
    <property type="match status" value="1"/>
</dbReference>
<dbReference type="FunFam" id="1.10.287.40:FF:000003">
    <property type="entry name" value="Serine--tRNA ligase cytoplasmic"/>
    <property type="match status" value="1"/>
</dbReference>
<dbReference type="EC" id="6.1.1.11" evidence="2"/>
<dbReference type="Pfam" id="PF00587">
    <property type="entry name" value="tRNA-synt_2b"/>
    <property type="match status" value="1"/>
</dbReference>
<keyword evidence="7 16" id="KW-0030">Aminoacyl-tRNA synthetase</keyword>
<dbReference type="Gene3D" id="1.10.287.40">
    <property type="entry name" value="Serine-tRNA synthetase, tRNA binding domain"/>
    <property type="match status" value="1"/>
</dbReference>